<proteinExistence type="predicted"/>
<protein>
    <submittedName>
        <fullName evidence="1">Uncharacterized protein</fullName>
    </submittedName>
</protein>
<accession>A0A428XW55</accession>
<comment type="caution">
    <text evidence="1">The sequence shown here is derived from an EMBL/GenBank/DDBJ whole genome shotgun (WGS) entry which is preliminary data.</text>
</comment>
<evidence type="ECO:0000313" key="2">
    <source>
        <dbReference type="Proteomes" id="UP000287547"/>
    </source>
</evidence>
<dbReference type="Proteomes" id="UP000287547">
    <property type="component" value="Unassembled WGS sequence"/>
</dbReference>
<organism evidence="1 2">
    <name type="scientific">Kibdelosporangium aridum</name>
    <dbReference type="NCBI Taxonomy" id="2030"/>
    <lineage>
        <taxon>Bacteria</taxon>
        <taxon>Bacillati</taxon>
        <taxon>Actinomycetota</taxon>
        <taxon>Actinomycetes</taxon>
        <taxon>Pseudonocardiales</taxon>
        <taxon>Pseudonocardiaceae</taxon>
        <taxon>Kibdelosporangium</taxon>
    </lineage>
</organism>
<evidence type="ECO:0000313" key="1">
    <source>
        <dbReference type="EMBL" id="RSM59559.1"/>
    </source>
</evidence>
<dbReference type="AlphaFoldDB" id="A0A428XW55"/>
<dbReference type="EMBL" id="QHKI01000133">
    <property type="protein sequence ID" value="RSM59559.1"/>
    <property type="molecule type" value="Genomic_DNA"/>
</dbReference>
<sequence length="72" mass="7254">MARDRLGGDRRTGGLRLLLGGDHVQGLLDGVVGGAGEPDEGGAPGHGATFACRGVDGVPYLGEYVVVGSVHR</sequence>
<name>A0A428XW55_KIBAR</name>
<gene>
    <name evidence="1" type="ORF">DMH04_55755</name>
</gene>
<reference evidence="1 2" key="1">
    <citation type="submission" date="2018-05" db="EMBL/GenBank/DDBJ databases">
        <title>Evolution of GPA BGCs.</title>
        <authorList>
            <person name="Waglechner N."/>
            <person name="Wright G.D."/>
        </authorList>
    </citation>
    <scope>NUCLEOTIDE SEQUENCE [LARGE SCALE GENOMIC DNA]</scope>
    <source>
        <strain evidence="1 2">A82846</strain>
    </source>
</reference>